<dbReference type="EMBL" id="NEVL01000003">
    <property type="protein sequence ID" value="OZI35597.1"/>
    <property type="molecule type" value="Genomic_DNA"/>
</dbReference>
<evidence type="ECO:0000313" key="2">
    <source>
        <dbReference type="EMBL" id="OZI35597.1"/>
    </source>
</evidence>
<proteinExistence type="predicted"/>
<name>A0A261SF14_9BORD</name>
<keyword evidence="1" id="KW-0732">Signal</keyword>
<organism evidence="2 3">
    <name type="scientific">Bordetella genomosp. 1</name>
    <dbReference type="NCBI Taxonomy" id="1395607"/>
    <lineage>
        <taxon>Bacteria</taxon>
        <taxon>Pseudomonadati</taxon>
        <taxon>Pseudomonadota</taxon>
        <taxon>Betaproteobacteria</taxon>
        <taxon>Burkholderiales</taxon>
        <taxon>Alcaligenaceae</taxon>
        <taxon>Bordetella</taxon>
    </lineage>
</organism>
<feature type="chain" id="PRO_5013283398" evidence="1">
    <location>
        <begin position="20"/>
        <end position="264"/>
    </location>
</feature>
<accession>A0A261SF14</accession>
<gene>
    <name evidence="2" type="ORF">CEG14_11030</name>
</gene>
<reference evidence="2 3" key="1">
    <citation type="submission" date="2017-05" db="EMBL/GenBank/DDBJ databases">
        <title>Complete and WGS of Bordetella genogroups.</title>
        <authorList>
            <person name="Spilker T."/>
            <person name="LiPuma J."/>
        </authorList>
    </citation>
    <scope>NUCLEOTIDE SEQUENCE [LARGE SCALE GENOMIC DNA]</scope>
    <source>
        <strain evidence="2 3">AU17610</strain>
    </source>
</reference>
<evidence type="ECO:0000256" key="1">
    <source>
        <dbReference type="SAM" id="SignalP"/>
    </source>
</evidence>
<comment type="caution">
    <text evidence="2">The sequence shown here is derived from an EMBL/GenBank/DDBJ whole genome shotgun (WGS) entry which is preliminary data.</text>
</comment>
<feature type="signal peptide" evidence="1">
    <location>
        <begin position="1"/>
        <end position="19"/>
    </location>
</feature>
<dbReference type="Proteomes" id="UP000217005">
    <property type="component" value="Unassembled WGS sequence"/>
</dbReference>
<evidence type="ECO:0000313" key="3">
    <source>
        <dbReference type="Proteomes" id="UP000217005"/>
    </source>
</evidence>
<protein>
    <submittedName>
        <fullName evidence="2">Uncharacterized protein</fullName>
    </submittedName>
</protein>
<sequence length="264" mass="28769">MASLIAGAVISLAAAPAQAQTTSASTSTTTVTNAGPLENRLPYNLDRAGKLPIDPRTLYDVRVEEGSDTYETLDLMASYLAMMPEVTARIASLGAAERQKFFIAARANGANRLPIFVSLLQQENEIAFLKLANQEECVAYVQAQPGSAGERTRTAVLLAFFERGGDGASAIAYDWKEVELQKIVAYLRQAPLNVSTKEEADSARYLAVGMMSERDRLRIAALADKLRNGATDPATVCDYHRAMREVYARGPRAQRVLLARPEVR</sequence>
<dbReference type="AlphaFoldDB" id="A0A261SF14"/>